<dbReference type="SUPFAM" id="SSF51735">
    <property type="entry name" value="NAD(P)-binding Rossmann-fold domains"/>
    <property type="match status" value="1"/>
</dbReference>
<dbReference type="OrthoDB" id="9984533at2759"/>
<feature type="domain" description="NmrA-like" evidence="3">
    <location>
        <begin position="4"/>
        <end position="263"/>
    </location>
</feature>
<gene>
    <name evidence="4" type="ORF">E6O75_ATG08709</name>
</gene>
<dbReference type="InterPro" id="IPR036291">
    <property type="entry name" value="NAD(P)-bd_dom_sf"/>
</dbReference>
<dbReference type="PANTHER" id="PTHR47706">
    <property type="entry name" value="NMRA-LIKE FAMILY PROTEIN"/>
    <property type="match status" value="1"/>
</dbReference>
<accession>A0A4Z1NGI0</accession>
<dbReference type="InterPro" id="IPR008030">
    <property type="entry name" value="NmrA-like"/>
</dbReference>
<proteinExistence type="predicted"/>
<dbReference type="Gene3D" id="3.40.50.720">
    <property type="entry name" value="NAD(P)-binding Rossmann-like Domain"/>
    <property type="match status" value="1"/>
</dbReference>
<dbReference type="Gene3D" id="3.90.25.10">
    <property type="entry name" value="UDP-galactose 4-epimerase, domain 1"/>
    <property type="match status" value="1"/>
</dbReference>
<dbReference type="InterPro" id="IPR045312">
    <property type="entry name" value="PCBER-like"/>
</dbReference>
<dbReference type="PANTHER" id="PTHR47706:SF9">
    <property type="entry name" value="NMRA-LIKE DOMAIN-CONTAINING PROTEIN-RELATED"/>
    <property type="match status" value="1"/>
</dbReference>
<dbReference type="CDD" id="cd05259">
    <property type="entry name" value="PCBER_SDR_a"/>
    <property type="match status" value="1"/>
</dbReference>
<name>A0A4Z1NGI0_9PEZI</name>
<keyword evidence="5" id="KW-1185">Reference proteome</keyword>
<comment type="caution">
    <text evidence="4">The sequence shown here is derived from an EMBL/GenBank/DDBJ whole genome shotgun (WGS) entry which is preliminary data.</text>
</comment>
<evidence type="ECO:0000256" key="2">
    <source>
        <dbReference type="ARBA" id="ARBA00023002"/>
    </source>
</evidence>
<dbReference type="EMBL" id="SNSC02000022">
    <property type="protein sequence ID" value="TID14563.1"/>
    <property type="molecule type" value="Genomic_DNA"/>
</dbReference>
<evidence type="ECO:0000313" key="5">
    <source>
        <dbReference type="Proteomes" id="UP000298493"/>
    </source>
</evidence>
<dbReference type="InterPro" id="IPR051609">
    <property type="entry name" value="NmrA/Isoflavone_reductase-like"/>
</dbReference>
<dbReference type="GO" id="GO:0016491">
    <property type="term" value="F:oxidoreductase activity"/>
    <property type="evidence" value="ECO:0007669"/>
    <property type="project" value="UniProtKB-KW"/>
</dbReference>
<evidence type="ECO:0000256" key="1">
    <source>
        <dbReference type="ARBA" id="ARBA00022857"/>
    </source>
</evidence>
<dbReference type="Pfam" id="PF05368">
    <property type="entry name" value="NmrA"/>
    <property type="match status" value="1"/>
</dbReference>
<evidence type="ECO:0000313" key="4">
    <source>
        <dbReference type="EMBL" id="TID14563.1"/>
    </source>
</evidence>
<evidence type="ECO:0000259" key="3">
    <source>
        <dbReference type="Pfam" id="PF05368"/>
    </source>
</evidence>
<organism evidence="4 5">
    <name type="scientific">Venturia nashicola</name>
    <dbReference type="NCBI Taxonomy" id="86259"/>
    <lineage>
        <taxon>Eukaryota</taxon>
        <taxon>Fungi</taxon>
        <taxon>Dikarya</taxon>
        <taxon>Ascomycota</taxon>
        <taxon>Pezizomycotina</taxon>
        <taxon>Dothideomycetes</taxon>
        <taxon>Pleosporomycetidae</taxon>
        <taxon>Venturiales</taxon>
        <taxon>Venturiaceae</taxon>
        <taxon>Venturia</taxon>
    </lineage>
</organism>
<keyword evidence="2" id="KW-0560">Oxidoreductase</keyword>
<sequence length="305" mass="33663">MAIETVTLLGADGRLGPAVLKALVESKFKVQVLKRESSKSTAKYPSGVTETRIPDDFPPSSLESALQGQDAVIVTIPGTNTSLQKKLADAAVKVGVTRFIPADFGSVDSDSQRARDWVPLYIDKYELRQYLSTLSSQNPSFSWTALVCGHFFDHDPLWLHIDIPNRKADILDAGDIPASACTMATIGLATANILSKADDEQTKNKTLYIQSFCATQMEIIRSFEKATGEKFELKRIDGMAFAEEKMKEMKAGNKAAMEDVVWVLGAYEADWRHMKGFANELLGLKEDSLDEICRKIVEEQSSKGM</sequence>
<dbReference type="STRING" id="86259.A0A4Z1NGI0"/>
<keyword evidence="1" id="KW-0521">NADP</keyword>
<dbReference type="AlphaFoldDB" id="A0A4Z1NGI0"/>
<reference evidence="4 5" key="1">
    <citation type="submission" date="2019-04" db="EMBL/GenBank/DDBJ databases">
        <title>High contiguity whole genome sequence and gene annotation resource for two Venturia nashicola isolates.</title>
        <authorList>
            <person name="Prokchorchik M."/>
            <person name="Won K."/>
            <person name="Lee Y."/>
            <person name="Choi E.D."/>
            <person name="Segonzac C."/>
            <person name="Sohn K.H."/>
        </authorList>
    </citation>
    <scope>NUCLEOTIDE SEQUENCE [LARGE SCALE GENOMIC DNA]</scope>
    <source>
        <strain evidence="4 5">PRI2</strain>
    </source>
</reference>
<protein>
    <submittedName>
        <fullName evidence="4">CipA protein</fullName>
    </submittedName>
</protein>
<dbReference type="Proteomes" id="UP000298493">
    <property type="component" value="Unassembled WGS sequence"/>
</dbReference>